<proteinExistence type="inferred from homology"/>
<comment type="similarity">
    <text evidence="2">Belongs to the MnmG family.</text>
</comment>
<dbReference type="InterPro" id="IPR047001">
    <property type="entry name" value="MnmG_C_subdom"/>
</dbReference>
<dbReference type="Pfam" id="PF01134">
    <property type="entry name" value="GIDA"/>
    <property type="match status" value="1"/>
</dbReference>
<dbReference type="EMBL" id="UINC01026566">
    <property type="protein sequence ID" value="SVB04248.1"/>
    <property type="molecule type" value="Genomic_DNA"/>
</dbReference>
<dbReference type="GO" id="GO:0005829">
    <property type="term" value="C:cytosol"/>
    <property type="evidence" value="ECO:0007669"/>
    <property type="project" value="TreeGrafter"/>
</dbReference>
<dbReference type="FunFam" id="1.10.150.570:FF:000001">
    <property type="entry name" value="tRNA uridine 5-carboxymethylaminomethyl modification enzyme MnmG"/>
    <property type="match status" value="1"/>
</dbReference>
<dbReference type="PROSITE" id="PS01281">
    <property type="entry name" value="GIDA_2"/>
    <property type="match status" value="1"/>
</dbReference>
<organism evidence="6">
    <name type="scientific">marine metagenome</name>
    <dbReference type="NCBI Taxonomy" id="408172"/>
    <lineage>
        <taxon>unclassified sequences</taxon>
        <taxon>metagenomes</taxon>
        <taxon>ecological metagenomes</taxon>
    </lineage>
</organism>
<dbReference type="InterPro" id="IPR044920">
    <property type="entry name" value="MnmG_C_subdom_sf"/>
</dbReference>
<keyword evidence="4" id="KW-0274">FAD</keyword>
<sequence length="620" mass="68171">VKHNKKPFDIIVVGGGHAGIEAAHIAAFRGHSVCLVTMDKKAIGRMSCNPSIGGLAKGQMVREIDILGGLMGRLSDVSGLQYKMLNKSKGRSVWSPRAQIDKRRYESLAVSSITSNKNISVKRGEAVGLSFLSDVLSGAILRSGDIIRGNAIVITCGTFLSGMIHIGKRKIPAGRMGEAGSSGITEHLAGLGLKTSRLKTGTPPRAYRSSIDWKKTTPLFGDPEPSPFSFQTGAFSPPNEPCHIVKTNSSVHNIIIENIDRSPMYSGDISGVGPRYCPSIEDKVKRFSQNPSHHIVIEPEWLGSDQVYINGFSTSLPEEIQIDSLKKIPAFKDIELLRPGYAIEYDFFPPSQLKNTLESKDIPGLFFAGQVNGTSGYEEASAQGLLAGINASCFIKRCSPLILSRDSSYIGVLIDDLVTKDTLEPYRMFTSRAEYRIMLRYSNAEDRLYRFSKNFGLLNQSEKNVISNRLALKKHVKNILLKSVSPSDITVSGLNVKQRSPAKTLLRRPDISIYDLSLDLSHLGSRFSMPNWSVNEALLDVDTEIKYGGYLKRHLQEIERMSTNENKGLLPGFNYKKISGLSLEAQEKLSFVRPETVGQAMRISGITPADISVLLIHISL</sequence>
<dbReference type="GO" id="GO:0050660">
    <property type="term" value="F:flavin adenine dinucleotide binding"/>
    <property type="evidence" value="ECO:0007669"/>
    <property type="project" value="InterPro"/>
</dbReference>
<dbReference type="NCBIfam" id="TIGR00136">
    <property type="entry name" value="mnmG_gidA"/>
    <property type="match status" value="1"/>
</dbReference>
<dbReference type="GO" id="GO:0002098">
    <property type="term" value="P:tRNA wobble uridine modification"/>
    <property type="evidence" value="ECO:0007669"/>
    <property type="project" value="InterPro"/>
</dbReference>
<accession>A0A382AS02</accession>
<name>A0A382AS02_9ZZZZ</name>
<dbReference type="InterPro" id="IPR026904">
    <property type="entry name" value="MnmG_C"/>
</dbReference>
<dbReference type="FunFam" id="3.50.50.60:FF:000002">
    <property type="entry name" value="tRNA uridine 5-carboxymethylaminomethyl modification enzyme MnmG"/>
    <property type="match status" value="1"/>
</dbReference>
<dbReference type="PROSITE" id="PS01280">
    <property type="entry name" value="GIDA_1"/>
    <property type="match status" value="1"/>
</dbReference>
<evidence type="ECO:0000259" key="5">
    <source>
        <dbReference type="SMART" id="SM01228"/>
    </source>
</evidence>
<dbReference type="AlphaFoldDB" id="A0A382AS02"/>
<dbReference type="InterPro" id="IPR020595">
    <property type="entry name" value="MnmG-rel_CS"/>
</dbReference>
<dbReference type="InterPro" id="IPR004416">
    <property type="entry name" value="MnmG"/>
</dbReference>
<feature type="domain" description="tRNA uridine 5-carboxymethylaminomethyl modification enzyme C-terminal subdomain" evidence="5">
    <location>
        <begin position="545"/>
        <end position="616"/>
    </location>
</feature>
<dbReference type="SUPFAM" id="SSF51905">
    <property type="entry name" value="FAD/NAD(P)-binding domain"/>
    <property type="match status" value="1"/>
</dbReference>
<dbReference type="InterPro" id="IPR040131">
    <property type="entry name" value="MnmG_N"/>
</dbReference>
<dbReference type="Gene3D" id="3.50.50.60">
    <property type="entry name" value="FAD/NAD(P)-binding domain"/>
    <property type="match status" value="2"/>
</dbReference>
<dbReference type="Gene3D" id="1.10.150.570">
    <property type="entry name" value="GidA associated domain, C-terminal subdomain"/>
    <property type="match status" value="1"/>
</dbReference>
<dbReference type="InterPro" id="IPR002218">
    <property type="entry name" value="MnmG-rel"/>
</dbReference>
<comment type="cofactor">
    <cofactor evidence="1">
        <name>FAD</name>
        <dbReference type="ChEBI" id="CHEBI:57692"/>
    </cofactor>
</comment>
<dbReference type="Pfam" id="PF13932">
    <property type="entry name" value="SAM_GIDA_C"/>
    <property type="match status" value="1"/>
</dbReference>
<dbReference type="SMART" id="SM01228">
    <property type="entry name" value="GIDA_assoc_3"/>
    <property type="match status" value="1"/>
</dbReference>
<dbReference type="PANTHER" id="PTHR11806:SF0">
    <property type="entry name" value="PROTEIN MTO1 HOMOLOG, MITOCHONDRIAL"/>
    <property type="match status" value="1"/>
</dbReference>
<dbReference type="PANTHER" id="PTHR11806">
    <property type="entry name" value="GLUCOSE INHIBITED DIVISION PROTEIN A"/>
    <property type="match status" value="1"/>
</dbReference>
<reference evidence="6" key="1">
    <citation type="submission" date="2018-05" db="EMBL/GenBank/DDBJ databases">
        <authorList>
            <person name="Lanie J.A."/>
            <person name="Ng W.-L."/>
            <person name="Kazmierczak K.M."/>
            <person name="Andrzejewski T.M."/>
            <person name="Davidsen T.M."/>
            <person name="Wayne K.J."/>
            <person name="Tettelin H."/>
            <person name="Glass J.I."/>
            <person name="Rusch D."/>
            <person name="Podicherti R."/>
            <person name="Tsui H.-C.T."/>
            <person name="Winkler M.E."/>
        </authorList>
    </citation>
    <scope>NUCLEOTIDE SEQUENCE</scope>
</reference>
<feature type="non-terminal residue" evidence="6">
    <location>
        <position position="1"/>
    </location>
</feature>
<evidence type="ECO:0000256" key="1">
    <source>
        <dbReference type="ARBA" id="ARBA00001974"/>
    </source>
</evidence>
<gene>
    <name evidence="6" type="ORF">METZ01_LOCUS157102</name>
</gene>
<dbReference type="InterPro" id="IPR036188">
    <property type="entry name" value="FAD/NAD-bd_sf"/>
</dbReference>
<evidence type="ECO:0000256" key="2">
    <source>
        <dbReference type="ARBA" id="ARBA00007653"/>
    </source>
</evidence>
<evidence type="ECO:0000313" key="6">
    <source>
        <dbReference type="EMBL" id="SVB04248.1"/>
    </source>
</evidence>
<dbReference type="HAMAP" id="MF_00129">
    <property type="entry name" value="MnmG_GidA"/>
    <property type="match status" value="1"/>
</dbReference>
<protein>
    <recommendedName>
        <fullName evidence="5">tRNA uridine 5-carboxymethylaminomethyl modification enzyme C-terminal subdomain domain-containing protein</fullName>
    </recommendedName>
</protein>
<evidence type="ECO:0000256" key="4">
    <source>
        <dbReference type="ARBA" id="ARBA00022827"/>
    </source>
</evidence>
<keyword evidence="3" id="KW-0285">Flavoprotein</keyword>
<dbReference type="Gene3D" id="1.10.10.1800">
    <property type="entry name" value="tRNA uridine 5-carboxymethylaminomethyl modification enzyme MnmG/GidA"/>
    <property type="match status" value="1"/>
</dbReference>
<dbReference type="GO" id="GO:0030488">
    <property type="term" value="P:tRNA methylation"/>
    <property type="evidence" value="ECO:0007669"/>
    <property type="project" value="TreeGrafter"/>
</dbReference>
<evidence type="ECO:0000256" key="3">
    <source>
        <dbReference type="ARBA" id="ARBA00022630"/>
    </source>
</evidence>